<sequence length="130" mass="14654">MSICLHSYHQHFHTCSIALKIYRGEADVCADTGASHSTAGEKSYHLLQNKKVKFKPKNISLTLTDGTQNNVAVFTTVVNFTFETLRASELPVSRDNGTMAPLWRRSRPRKFNADSLLRHRTSQRGNLLPP</sequence>
<dbReference type="OrthoDB" id="425619at2759"/>
<reference evidence="1" key="1">
    <citation type="submission" date="2020-08" db="EMBL/GenBank/DDBJ databases">
        <title>Multicomponent nature underlies the extraordinary mechanical properties of spider dragline silk.</title>
        <authorList>
            <person name="Kono N."/>
            <person name="Nakamura H."/>
            <person name="Mori M."/>
            <person name="Yoshida Y."/>
            <person name="Ohtoshi R."/>
            <person name="Malay A.D."/>
            <person name="Moran D.A.P."/>
            <person name="Tomita M."/>
            <person name="Numata K."/>
            <person name="Arakawa K."/>
        </authorList>
    </citation>
    <scope>NUCLEOTIDE SEQUENCE</scope>
</reference>
<dbReference type="EMBL" id="BMAW01047403">
    <property type="protein sequence ID" value="GFS60607.1"/>
    <property type="molecule type" value="Genomic_DNA"/>
</dbReference>
<evidence type="ECO:0000313" key="1">
    <source>
        <dbReference type="EMBL" id="GFS60607.1"/>
    </source>
</evidence>
<evidence type="ECO:0000313" key="2">
    <source>
        <dbReference type="Proteomes" id="UP000887013"/>
    </source>
</evidence>
<proteinExistence type="predicted"/>
<protein>
    <submittedName>
        <fullName evidence="1">Uncharacterized protein</fullName>
    </submittedName>
</protein>
<comment type="caution">
    <text evidence="1">The sequence shown here is derived from an EMBL/GenBank/DDBJ whole genome shotgun (WGS) entry which is preliminary data.</text>
</comment>
<dbReference type="AlphaFoldDB" id="A0A8X6IW14"/>
<keyword evidence="2" id="KW-1185">Reference proteome</keyword>
<organism evidence="1 2">
    <name type="scientific">Nephila pilipes</name>
    <name type="common">Giant wood spider</name>
    <name type="synonym">Nephila maculata</name>
    <dbReference type="NCBI Taxonomy" id="299642"/>
    <lineage>
        <taxon>Eukaryota</taxon>
        <taxon>Metazoa</taxon>
        <taxon>Ecdysozoa</taxon>
        <taxon>Arthropoda</taxon>
        <taxon>Chelicerata</taxon>
        <taxon>Arachnida</taxon>
        <taxon>Araneae</taxon>
        <taxon>Araneomorphae</taxon>
        <taxon>Entelegynae</taxon>
        <taxon>Araneoidea</taxon>
        <taxon>Nephilidae</taxon>
        <taxon>Nephila</taxon>
    </lineage>
</organism>
<dbReference type="Proteomes" id="UP000887013">
    <property type="component" value="Unassembled WGS sequence"/>
</dbReference>
<name>A0A8X6IW14_NEPPI</name>
<gene>
    <name evidence="1" type="primary">AVEN_222096_1</name>
    <name evidence="1" type="ORF">NPIL_116801</name>
</gene>
<accession>A0A8X6IW14</accession>